<dbReference type="GO" id="GO:0015074">
    <property type="term" value="P:DNA integration"/>
    <property type="evidence" value="ECO:0007669"/>
    <property type="project" value="InterPro"/>
</dbReference>
<feature type="region of interest" description="Disordered" evidence="3">
    <location>
        <begin position="1"/>
        <end position="24"/>
    </location>
</feature>
<sequence length="507" mass="55930">MTDYVQWPPNAKRPRRQLPRPTGLAGSAASLSVRLREARVAAFLGGQVGEPQDELDALISRTARLFSESIADQTRKDYARRWKRFVEWCEAKGFEPLDSPPEVVMLYLSDALGDGRAALGTLRSHMAAINRLHVEAGLMPPGDDPAMTMFLRTMRKAVAPRDPQGEISALKIGPLREVCRYLDSIGSDPIEVRDRALLSLHRAGVGDGEMARLQWPDVRLTEKRASLHLRAVRADRSDRTVRIDAHRDPGRCGVRALRAWRDLGGNTSPWAIGRTNPSGGRDDRPWTARDVYRIRKARLDSLGRDGRKAAIDDAIALLGETRPAVLRDKALILVGFAGAFRRPDLVGFRWPEVTLVDTGMVLRLRRSKTDRDGEGVDVGIPCGQSSTTDPVAALLAWRDRMERQLGTDYLNEGACFTVVGRAGRIGTEPLTTTAVTVAIRSRMAEAGVPGRWSGRSLRRGFISTAADLGLRLEDIAKGSRHATLDSLIRYIATDDPFRNNPTAQMGL</sequence>
<accession>A0A4V1BE87</accession>
<evidence type="ECO:0000313" key="5">
    <source>
        <dbReference type="EMBL" id="QBR93762.1"/>
    </source>
</evidence>
<dbReference type="GO" id="GO:0006310">
    <property type="term" value="P:DNA recombination"/>
    <property type="evidence" value="ECO:0007669"/>
    <property type="project" value="UniProtKB-KW"/>
</dbReference>
<organism evidence="5 6">
    <name type="scientific">Nocardioides euryhalodurans</name>
    <dbReference type="NCBI Taxonomy" id="2518370"/>
    <lineage>
        <taxon>Bacteria</taxon>
        <taxon>Bacillati</taxon>
        <taxon>Actinomycetota</taxon>
        <taxon>Actinomycetes</taxon>
        <taxon>Propionibacteriales</taxon>
        <taxon>Nocardioidaceae</taxon>
        <taxon>Nocardioides</taxon>
    </lineage>
</organism>
<dbReference type="InterPro" id="IPR013762">
    <property type="entry name" value="Integrase-like_cat_sf"/>
</dbReference>
<evidence type="ECO:0000256" key="2">
    <source>
        <dbReference type="ARBA" id="ARBA00023172"/>
    </source>
</evidence>
<protein>
    <recommendedName>
        <fullName evidence="4">Tyr recombinase domain-containing protein</fullName>
    </recommendedName>
</protein>
<dbReference type="GO" id="GO:0003677">
    <property type="term" value="F:DNA binding"/>
    <property type="evidence" value="ECO:0007669"/>
    <property type="project" value="UniProtKB-KW"/>
</dbReference>
<keyword evidence="6" id="KW-1185">Reference proteome</keyword>
<evidence type="ECO:0000256" key="3">
    <source>
        <dbReference type="SAM" id="MobiDB-lite"/>
    </source>
</evidence>
<name>A0A4V1BE87_9ACTN</name>
<dbReference type="EMBL" id="CP038267">
    <property type="protein sequence ID" value="QBR93762.1"/>
    <property type="molecule type" value="Genomic_DNA"/>
</dbReference>
<dbReference type="PANTHER" id="PTHR34605">
    <property type="entry name" value="PHAGE_INTEGRASE DOMAIN-CONTAINING PROTEIN"/>
    <property type="match status" value="1"/>
</dbReference>
<dbReference type="RefSeq" id="WP_135079506.1">
    <property type="nucleotide sequence ID" value="NZ_CP038267.1"/>
</dbReference>
<dbReference type="AlphaFoldDB" id="A0A4V1BE87"/>
<dbReference type="PANTHER" id="PTHR34605:SF4">
    <property type="entry name" value="DNA ADENINE METHYLTRANSFERASE"/>
    <property type="match status" value="1"/>
</dbReference>
<dbReference type="SUPFAM" id="SSF47823">
    <property type="entry name" value="lambda integrase-like, N-terminal domain"/>
    <property type="match status" value="1"/>
</dbReference>
<dbReference type="KEGG" id="noy:EXE57_16875"/>
<evidence type="ECO:0000313" key="6">
    <source>
        <dbReference type="Proteomes" id="UP000294894"/>
    </source>
</evidence>
<reference evidence="5 6" key="1">
    <citation type="submission" date="2019-03" db="EMBL/GenBank/DDBJ databases">
        <title>Three New Species of Nocardioides, Nocardioides euryhalodurans sp. nov., Nocardioides seonyuensis sp. nov. and Nocardioides eburneoflavus sp. nov., Iolated from Soil.</title>
        <authorList>
            <person name="Roh S.G."/>
            <person name="Lee C."/>
            <person name="Kim M.-K."/>
            <person name="Kim S.B."/>
        </authorList>
    </citation>
    <scope>NUCLEOTIDE SEQUENCE [LARGE SCALE GENOMIC DNA]</scope>
    <source>
        <strain evidence="5 6">MMS17-SY117</strain>
    </source>
</reference>
<dbReference type="InterPro" id="IPR052925">
    <property type="entry name" value="Phage_Integrase-like_Recomb"/>
</dbReference>
<dbReference type="InterPro" id="IPR002104">
    <property type="entry name" value="Integrase_catalytic"/>
</dbReference>
<evidence type="ECO:0000259" key="4">
    <source>
        <dbReference type="PROSITE" id="PS51898"/>
    </source>
</evidence>
<gene>
    <name evidence="5" type="ORF">EXE57_16875</name>
</gene>
<keyword evidence="2" id="KW-0233">DNA recombination</keyword>
<keyword evidence="1" id="KW-0238">DNA-binding</keyword>
<feature type="domain" description="Tyr recombinase" evidence="4">
    <location>
        <begin position="304"/>
        <end position="504"/>
    </location>
</feature>
<dbReference type="InterPro" id="IPR011010">
    <property type="entry name" value="DNA_brk_join_enz"/>
</dbReference>
<dbReference type="Gene3D" id="1.10.443.10">
    <property type="entry name" value="Intergrase catalytic core"/>
    <property type="match status" value="2"/>
</dbReference>
<dbReference type="PROSITE" id="PS51898">
    <property type="entry name" value="TYR_RECOMBINASE"/>
    <property type="match status" value="1"/>
</dbReference>
<proteinExistence type="predicted"/>
<dbReference type="InterPro" id="IPR010998">
    <property type="entry name" value="Integrase_recombinase_N"/>
</dbReference>
<dbReference type="Proteomes" id="UP000294894">
    <property type="component" value="Chromosome"/>
</dbReference>
<dbReference type="SUPFAM" id="SSF56349">
    <property type="entry name" value="DNA breaking-rejoining enzymes"/>
    <property type="match status" value="2"/>
</dbReference>
<evidence type="ECO:0000256" key="1">
    <source>
        <dbReference type="ARBA" id="ARBA00023125"/>
    </source>
</evidence>
<dbReference type="OrthoDB" id="9815875at2"/>
<dbReference type="Gene3D" id="1.10.150.130">
    <property type="match status" value="1"/>
</dbReference>